<evidence type="ECO:0000313" key="3">
    <source>
        <dbReference type="Proteomes" id="UP000646523"/>
    </source>
</evidence>
<reference evidence="2" key="2">
    <citation type="submission" date="2020-09" db="EMBL/GenBank/DDBJ databases">
        <authorList>
            <person name="Sun Q."/>
            <person name="Zhou Y."/>
        </authorList>
    </citation>
    <scope>NUCLEOTIDE SEQUENCE</scope>
    <source>
        <strain evidence="2">CGMCC 4.7368</strain>
    </source>
</reference>
<comment type="caution">
    <text evidence="2">The sequence shown here is derived from an EMBL/GenBank/DDBJ whole genome shotgun (WGS) entry which is preliminary data.</text>
</comment>
<name>A0A917ZCJ4_9ACTN</name>
<organism evidence="2 3">
    <name type="scientific">Nonomuraea cavernae</name>
    <dbReference type="NCBI Taxonomy" id="2045107"/>
    <lineage>
        <taxon>Bacteria</taxon>
        <taxon>Bacillati</taxon>
        <taxon>Actinomycetota</taxon>
        <taxon>Actinomycetes</taxon>
        <taxon>Streptosporangiales</taxon>
        <taxon>Streptosporangiaceae</taxon>
        <taxon>Nonomuraea</taxon>
    </lineage>
</organism>
<sequence length="81" mass="8607">MRTSSRLLACLAVAGAVLTHAGAAAAAAADESAAKRYIASYYSEAGCRAAARDGVRKGHWTNPVCVKTIRFHLGTWDLWVD</sequence>
<protein>
    <submittedName>
        <fullName evidence="2">Uncharacterized protein</fullName>
    </submittedName>
</protein>
<keyword evidence="3" id="KW-1185">Reference proteome</keyword>
<dbReference type="AlphaFoldDB" id="A0A917ZCJ4"/>
<keyword evidence="1" id="KW-0732">Signal</keyword>
<dbReference type="Proteomes" id="UP000646523">
    <property type="component" value="Unassembled WGS sequence"/>
</dbReference>
<gene>
    <name evidence="2" type="ORF">GCM10012289_62950</name>
</gene>
<feature type="chain" id="PRO_5037594435" evidence="1">
    <location>
        <begin position="27"/>
        <end position="81"/>
    </location>
</feature>
<evidence type="ECO:0000256" key="1">
    <source>
        <dbReference type="SAM" id="SignalP"/>
    </source>
</evidence>
<evidence type="ECO:0000313" key="2">
    <source>
        <dbReference type="EMBL" id="GGO79197.1"/>
    </source>
</evidence>
<feature type="signal peptide" evidence="1">
    <location>
        <begin position="1"/>
        <end position="26"/>
    </location>
</feature>
<reference evidence="2" key="1">
    <citation type="journal article" date="2014" name="Int. J. Syst. Evol. Microbiol.">
        <title>Complete genome sequence of Corynebacterium casei LMG S-19264T (=DSM 44701T), isolated from a smear-ripened cheese.</title>
        <authorList>
            <consortium name="US DOE Joint Genome Institute (JGI-PGF)"/>
            <person name="Walter F."/>
            <person name="Albersmeier A."/>
            <person name="Kalinowski J."/>
            <person name="Ruckert C."/>
        </authorList>
    </citation>
    <scope>NUCLEOTIDE SEQUENCE</scope>
    <source>
        <strain evidence="2">CGMCC 4.7368</strain>
    </source>
</reference>
<accession>A0A917ZCJ4</accession>
<proteinExistence type="predicted"/>
<dbReference type="RefSeq" id="WP_189127832.1">
    <property type="nucleotide sequence ID" value="NZ_BMNH01000027.1"/>
</dbReference>
<dbReference type="EMBL" id="BMNH01000027">
    <property type="protein sequence ID" value="GGO79197.1"/>
    <property type="molecule type" value="Genomic_DNA"/>
</dbReference>